<evidence type="ECO:0000256" key="1">
    <source>
        <dbReference type="SAM" id="MobiDB-lite"/>
    </source>
</evidence>
<protein>
    <submittedName>
        <fullName evidence="2">Uncharacterized protein</fullName>
    </submittedName>
</protein>
<reference evidence="2" key="1">
    <citation type="journal article" date="2015" name="Nature">
        <title>Complex archaea that bridge the gap between prokaryotes and eukaryotes.</title>
        <authorList>
            <person name="Spang A."/>
            <person name="Saw J.H."/>
            <person name="Jorgensen S.L."/>
            <person name="Zaremba-Niedzwiedzka K."/>
            <person name="Martijn J."/>
            <person name="Lind A.E."/>
            <person name="van Eijk R."/>
            <person name="Schleper C."/>
            <person name="Guy L."/>
            <person name="Ettema T.J."/>
        </authorList>
    </citation>
    <scope>NUCLEOTIDE SEQUENCE</scope>
</reference>
<sequence>MEFWTNYLGSVMWVFDPGGIPPWRNLQTGAYANEKPSGVDRKFNPSGPYSAEDAQLFPYASQHIEGFPSATGARAAPSVPAPRRPSGGSTTIGIDPAFRGIEGAAPTGIGEVPELNPDDFYWKWDASVGDMVPARPGEPGAKFSNIWWAEAVEARTNAASPGGTGGRTGPSAAELAIQQSQVDAQNLATFISGTIAELEIEVDSKRLSTEQAIGEFNKRLDAFSEAGAQFKGIQPYTIPIGAEYAPGFQPGGIGEQLGIAPRKAEVIQFDPFAMAADIVNQSPNLTDIGVPSGDALAEAIAIAKGFVGG</sequence>
<gene>
    <name evidence="2" type="ORF">LCGC14_1282140</name>
</gene>
<feature type="region of interest" description="Disordered" evidence="1">
    <location>
        <begin position="70"/>
        <end position="94"/>
    </location>
</feature>
<dbReference type="AlphaFoldDB" id="A0A0F9KUX2"/>
<comment type="caution">
    <text evidence="2">The sequence shown here is derived from an EMBL/GenBank/DDBJ whole genome shotgun (WGS) entry which is preliminary data.</text>
</comment>
<evidence type="ECO:0000313" key="2">
    <source>
        <dbReference type="EMBL" id="KKM86129.1"/>
    </source>
</evidence>
<dbReference type="EMBL" id="LAZR01007302">
    <property type="protein sequence ID" value="KKM86129.1"/>
    <property type="molecule type" value="Genomic_DNA"/>
</dbReference>
<accession>A0A0F9KUX2</accession>
<organism evidence="2">
    <name type="scientific">marine sediment metagenome</name>
    <dbReference type="NCBI Taxonomy" id="412755"/>
    <lineage>
        <taxon>unclassified sequences</taxon>
        <taxon>metagenomes</taxon>
        <taxon>ecological metagenomes</taxon>
    </lineage>
</organism>
<name>A0A0F9KUX2_9ZZZZ</name>
<proteinExistence type="predicted"/>